<dbReference type="Proteomes" id="UP000249754">
    <property type="component" value="Unassembled WGS sequence"/>
</dbReference>
<proteinExistence type="predicted"/>
<dbReference type="Gene3D" id="2.60.40.1120">
    <property type="entry name" value="Carboxypeptidase-like, regulatory domain"/>
    <property type="match status" value="1"/>
</dbReference>
<dbReference type="Gene3D" id="2.40.170.20">
    <property type="entry name" value="TonB-dependent receptor, beta-barrel domain"/>
    <property type="match status" value="1"/>
</dbReference>
<comment type="caution">
    <text evidence="8">The sequence shown here is derived from an EMBL/GenBank/DDBJ whole genome shotgun (WGS) entry which is preliminary data.</text>
</comment>
<keyword evidence="8" id="KW-0121">Carboxypeptidase</keyword>
<dbReference type="InterPro" id="IPR057601">
    <property type="entry name" value="Oar-like_b-barrel"/>
</dbReference>
<gene>
    <name evidence="8" type="ORF">LY11_02899</name>
</gene>
<dbReference type="InterPro" id="IPR008969">
    <property type="entry name" value="CarboxyPept-like_regulatory"/>
</dbReference>
<evidence type="ECO:0000256" key="1">
    <source>
        <dbReference type="ARBA" id="ARBA00004571"/>
    </source>
</evidence>
<evidence type="ECO:0000256" key="5">
    <source>
        <dbReference type="ARBA" id="ARBA00023136"/>
    </source>
</evidence>
<keyword evidence="8" id="KW-0645">Protease</keyword>
<name>A0A327SL24_9SPHI</name>
<feature type="domain" description="TonB-dependent transporter Oar-like beta-barrel" evidence="7">
    <location>
        <begin position="234"/>
        <end position="1027"/>
    </location>
</feature>
<keyword evidence="8" id="KW-0378">Hydrolase</keyword>
<evidence type="ECO:0000313" key="9">
    <source>
        <dbReference type="Proteomes" id="UP000249754"/>
    </source>
</evidence>
<evidence type="ECO:0000259" key="7">
    <source>
        <dbReference type="Pfam" id="PF25183"/>
    </source>
</evidence>
<dbReference type="RefSeq" id="WP_111634357.1">
    <property type="nucleotide sequence ID" value="NZ_QLLR01000014.1"/>
</dbReference>
<dbReference type="AlphaFoldDB" id="A0A327SL24"/>
<dbReference type="PANTHER" id="PTHR30069:SF46">
    <property type="entry name" value="OAR PROTEIN"/>
    <property type="match status" value="1"/>
</dbReference>
<dbReference type="EMBL" id="QLLR01000014">
    <property type="protein sequence ID" value="RAJ29195.1"/>
    <property type="molecule type" value="Genomic_DNA"/>
</dbReference>
<comment type="subcellular location">
    <subcellularLocation>
        <location evidence="1">Cell outer membrane</location>
        <topology evidence="1">Multi-pass membrane protein</topology>
    </subcellularLocation>
</comment>
<keyword evidence="4" id="KW-0812">Transmembrane</keyword>
<protein>
    <submittedName>
        <fullName evidence="8">Carboxypeptidase family protein</fullName>
    </submittedName>
</protein>
<dbReference type="GO" id="GO:0009279">
    <property type="term" value="C:cell outer membrane"/>
    <property type="evidence" value="ECO:0007669"/>
    <property type="project" value="UniProtKB-SubCell"/>
</dbReference>
<dbReference type="InterPro" id="IPR036942">
    <property type="entry name" value="Beta-barrel_TonB_sf"/>
</dbReference>
<dbReference type="PANTHER" id="PTHR30069">
    <property type="entry name" value="TONB-DEPENDENT OUTER MEMBRANE RECEPTOR"/>
    <property type="match status" value="1"/>
</dbReference>
<evidence type="ECO:0000256" key="6">
    <source>
        <dbReference type="ARBA" id="ARBA00023237"/>
    </source>
</evidence>
<organism evidence="8 9">
    <name type="scientific">Pedobacter cryoconitis</name>
    <dbReference type="NCBI Taxonomy" id="188932"/>
    <lineage>
        <taxon>Bacteria</taxon>
        <taxon>Pseudomonadati</taxon>
        <taxon>Bacteroidota</taxon>
        <taxon>Sphingobacteriia</taxon>
        <taxon>Sphingobacteriales</taxon>
        <taxon>Sphingobacteriaceae</taxon>
        <taxon>Pedobacter</taxon>
    </lineage>
</organism>
<sequence length="1092" mass="121822">MDKLLFFFFFLIPVTVLSQTTKTSLSGKVVNEAGQPVIGASLLIKHIPTGTVYGCPTNEAGMYFIPDLKPGGPYQIELSSLGYKKHQETDVFYKLDEPQVHHIILHSMINSLEEITITSSKSDLTKKKGRNNSAYHTDHQEIILLPSIKRSVSDFIKLNPLAFGSAIAGGNYRQNFITIDGSEFNNNFGVGDNLPGNGAQPVALDAIAEISVNVAPYNSLWESGFIGSAVNMISRSGSNRTAGSVYSYFRNQDNFGHRIGEVKIASTPLQYNLHGFRIGGPLLTDKLFYFLSVEKEQENYQPQVFQAATPTHPYGSSPNITRPSVTELDQISNYLLSNYGYVTGPYQGYSFENKSTRILVKLDWNIAKNNTFSIRYNQLSSSKPELMNGSRSPLTPYSLTFGRRTDNALHFSNSNFTTQSDFYSLSAEWNSRLNKKLTNTMRSSYTRQYEPRSSNSQRFPFVDILKDGIPFTSFGYEPYTYANKRDVNVISFSDHIHYAAHKNTWIAGVQLDYSRTKNSYVPFSTGYYTYASWEDFTSGNQPMDYAETTALNSQQTPEYSFDYLNASVFIQQTKLVGERLFITAGLRADLPFFPQILPENSVLAKLTFSENLHLNTSLLPKPGLLFAPRFSFSYELTANQTIRLRGGSGIFTGRIPFVWIISQARYSGMYQLTQTWQGTQNTPGIFQPTPYLQTDVSPNGILPSIVSVLSRDFKMPQSWKSSIALELNLPAGFTGTLEALLNKDIRGILFRDVNLVDPVPLNIAGYPDNRFVYPANNSDKFINPLNNKGQPDPNGTSPLNAVYVYNSSKGYYFSAIAQVQKRIGTTLNFSLAYSKSSAKNYNDGDGDQTLSALNATASVNGINQLSLGYASYVVPDRVISTFTFTKQYAKNLKFSIGMVYQGSNEGRFSYTYSKDFVRDGTNKSLIYIPSGPSAIQFAPLTVLLDNVAKTYSPAEQSAAFFYYIDQDNYLKNRKGKYAERNGALLPWRHQFDLRLSHEFMIGLKGNQNTLQLSLDILNIGNLINAGSGLKKIVNASSLLAPANLDMISSGGTTLPTFQMATIGGKLVTDSFRNDYSTNSTYQMQFGVRYLFN</sequence>
<accession>A0A327SL24</accession>
<evidence type="ECO:0000256" key="2">
    <source>
        <dbReference type="ARBA" id="ARBA00022448"/>
    </source>
</evidence>
<evidence type="ECO:0000256" key="4">
    <source>
        <dbReference type="ARBA" id="ARBA00022692"/>
    </source>
</evidence>
<dbReference type="GO" id="GO:0015344">
    <property type="term" value="F:siderophore uptake transmembrane transporter activity"/>
    <property type="evidence" value="ECO:0007669"/>
    <property type="project" value="TreeGrafter"/>
</dbReference>
<keyword evidence="5" id="KW-0472">Membrane</keyword>
<dbReference type="GO" id="GO:0044718">
    <property type="term" value="P:siderophore transmembrane transport"/>
    <property type="evidence" value="ECO:0007669"/>
    <property type="project" value="TreeGrafter"/>
</dbReference>
<keyword evidence="2" id="KW-0813">Transport</keyword>
<dbReference type="SUPFAM" id="SSF56935">
    <property type="entry name" value="Porins"/>
    <property type="match status" value="1"/>
</dbReference>
<keyword evidence="3" id="KW-1134">Transmembrane beta strand</keyword>
<dbReference type="Pfam" id="PF25183">
    <property type="entry name" value="OMP_b-brl_4"/>
    <property type="match status" value="1"/>
</dbReference>
<dbReference type="SUPFAM" id="SSF49464">
    <property type="entry name" value="Carboxypeptidase regulatory domain-like"/>
    <property type="match status" value="1"/>
</dbReference>
<keyword evidence="6" id="KW-0998">Cell outer membrane</keyword>
<dbReference type="OrthoDB" id="9768147at2"/>
<dbReference type="GO" id="GO:0004180">
    <property type="term" value="F:carboxypeptidase activity"/>
    <property type="evidence" value="ECO:0007669"/>
    <property type="project" value="UniProtKB-KW"/>
</dbReference>
<reference evidence="8 9" key="1">
    <citation type="submission" date="2018-06" db="EMBL/GenBank/DDBJ databases">
        <title>Genomic Encyclopedia of Archaeal and Bacterial Type Strains, Phase II (KMG-II): from individual species to whole genera.</title>
        <authorList>
            <person name="Goeker M."/>
        </authorList>
    </citation>
    <scope>NUCLEOTIDE SEQUENCE [LARGE SCALE GENOMIC DNA]</scope>
    <source>
        <strain evidence="8 9">DSM 14825</strain>
    </source>
</reference>
<dbReference type="InterPro" id="IPR039426">
    <property type="entry name" value="TonB-dep_rcpt-like"/>
</dbReference>
<evidence type="ECO:0000313" key="8">
    <source>
        <dbReference type="EMBL" id="RAJ29195.1"/>
    </source>
</evidence>
<dbReference type="Pfam" id="PF13620">
    <property type="entry name" value="CarboxypepD_reg"/>
    <property type="match status" value="1"/>
</dbReference>
<evidence type="ECO:0000256" key="3">
    <source>
        <dbReference type="ARBA" id="ARBA00022452"/>
    </source>
</evidence>